<keyword evidence="4" id="KW-0539">Nucleus</keyword>
<dbReference type="SMART" id="SM00066">
    <property type="entry name" value="GAL4"/>
    <property type="match status" value="1"/>
</dbReference>
<dbReference type="InterPro" id="IPR036864">
    <property type="entry name" value="Zn2-C6_fun-type_DNA-bd_sf"/>
</dbReference>
<protein>
    <submittedName>
        <fullName evidence="7">Fungal transcriptional regulatory protein, N-terminal</fullName>
    </submittedName>
</protein>
<sequence>MPYPDRDPFMKPAAATAYPHRVSRASAIKQACQTCRFKKVRCSEAKPKCSFCAKNGFRCDYRLRSDSLSSSSLTPFAGRLEAVEQSLDNILRILKRLEESKEQKESDATATAEQDPGTFETKDTSSRNQLKSLTLANQQGSDPVLDILRFCQFPSSEQLLRYVEGFFDKVCPLYPIICDQVALAAASNIAEHGFSSHVMTCLVILLVAIFKAHNSPEQDQGLREFQVANHMFSGLKKEFSLEFAQVEILSAIFLYRKGHVLEVWQHVHSGCTTLYVAIQRDLTHKVVRDQTHRNTTLRLFWISLYFERDILMEYNDLPLTCLSKLEHLLPLPLGCEESATLHMQPATRIIYTFFLAEISLKAIWTRVYETPPNQLLQGEDSNYQLSPVANELEAQLAKWTQEIPEFLDWSIQPDEGTLTQVGTRVKLLYWFARFLLYRPLVQYVASNPEASLGIQSWVLFQSALDTGARLVRVFLVEESETEPILYTRILSVVIDLEDAHSKGLLNGYGNMLAYAKGKAAELYHVLPKTQLSKASVGSRE</sequence>
<organism evidence="7 8">
    <name type="scientific">Penicillium camemberti (strain FM 013)</name>
    <dbReference type="NCBI Taxonomy" id="1429867"/>
    <lineage>
        <taxon>Eukaryota</taxon>
        <taxon>Fungi</taxon>
        <taxon>Dikarya</taxon>
        <taxon>Ascomycota</taxon>
        <taxon>Pezizomycotina</taxon>
        <taxon>Eurotiomycetes</taxon>
        <taxon>Eurotiomycetidae</taxon>
        <taxon>Eurotiales</taxon>
        <taxon>Aspergillaceae</taxon>
        <taxon>Penicillium</taxon>
    </lineage>
</organism>
<keyword evidence="2" id="KW-0238">DNA-binding</keyword>
<evidence type="ECO:0000256" key="1">
    <source>
        <dbReference type="ARBA" id="ARBA00023015"/>
    </source>
</evidence>
<dbReference type="SUPFAM" id="SSF57701">
    <property type="entry name" value="Zn2/Cys6 DNA-binding domain"/>
    <property type="match status" value="1"/>
</dbReference>
<evidence type="ECO:0000256" key="2">
    <source>
        <dbReference type="ARBA" id="ARBA00023125"/>
    </source>
</evidence>
<feature type="domain" description="Zn(2)-C6 fungal-type" evidence="6">
    <location>
        <begin position="31"/>
        <end position="61"/>
    </location>
</feature>
<evidence type="ECO:0000313" key="7">
    <source>
        <dbReference type="EMBL" id="CRL26191.1"/>
    </source>
</evidence>
<dbReference type="EMBL" id="HG793150">
    <property type="protein sequence ID" value="CRL26191.1"/>
    <property type="molecule type" value="Genomic_DNA"/>
</dbReference>
<reference evidence="7 8" key="1">
    <citation type="journal article" date="2014" name="Nat. Commun.">
        <title>Multiple recent horizontal transfers of a large genomic region in cheese making fungi.</title>
        <authorList>
            <person name="Cheeseman K."/>
            <person name="Ropars J."/>
            <person name="Renault P."/>
            <person name="Dupont J."/>
            <person name="Gouzy J."/>
            <person name="Branca A."/>
            <person name="Abraham A.L."/>
            <person name="Ceppi M."/>
            <person name="Conseiller E."/>
            <person name="Debuchy R."/>
            <person name="Malagnac F."/>
            <person name="Goarin A."/>
            <person name="Silar P."/>
            <person name="Lacoste S."/>
            <person name="Sallet E."/>
            <person name="Bensimon A."/>
            <person name="Giraud T."/>
            <person name="Brygoo Y."/>
        </authorList>
    </citation>
    <scope>NUCLEOTIDE SEQUENCE [LARGE SCALE GENOMIC DNA]</scope>
    <source>
        <strain evidence="8">FM 013</strain>
    </source>
</reference>
<dbReference type="Gene3D" id="4.10.240.10">
    <property type="entry name" value="Zn(2)-C6 fungal-type DNA-binding domain"/>
    <property type="match status" value="1"/>
</dbReference>
<dbReference type="PANTHER" id="PTHR47785">
    <property type="entry name" value="ZN(II)2CYS6 TRANSCRIPTION FACTOR (EUROFUNG)-RELATED-RELATED"/>
    <property type="match status" value="1"/>
</dbReference>
<gene>
    <name evidence="7" type="ORF">PCAMFM013_S017g000174</name>
</gene>
<dbReference type="PROSITE" id="PS50048">
    <property type="entry name" value="ZN2_CY6_FUNGAL_2"/>
    <property type="match status" value="1"/>
</dbReference>
<dbReference type="CDD" id="cd12148">
    <property type="entry name" value="fungal_TF_MHR"/>
    <property type="match status" value="1"/>
</dbReference>
<dbReference type="Pfam" id="PF00172">
    <property type="entry name" value="Zn_clus"/>
    <property type="match status" value="1"/>
</dbReference>
<dbReference type="InterPro" id="IPR053181">
    <property type="entry name" value="EcdB-like_regulator"/>
</dbReference>
<keyword evidence="8" id="KW-1185">Reference proteome</keyword>
<dbReference type="PANTHER" id="PTHR47785:SF4">
    <property type="entry name" value="ZN(II)2CYS6 TRANSCRIPTION FACTOR (EUROFUNG)"/>
    <property type="match status" value="1"/>
</dbReference>
<dbReference type="InterPro" id="IPR001138">
    <property type="entry name" value="Zn2Cys6_DnaBD"/>
</dbReference>
<accession>A0A0G4PJ02</accession>
<dbReference type="GO" id="GO:0000981">
    <property type="term" value="F:DNA-binding transcription factor activity, RNA polymerase II-specific"/>
    <property type="evidence" value="ECO:0007669"/>
    <property type="project" value="InterPro"/>
</dbReference>
<dbReference type="GO" id="GO:0003677">
    <property type="term" value="F:DNA binding"/>
    <property type="evidence" value="ECO:0007669"/>
    <property type="project" value="UniProtKB-KW"/>
</dbReference>
<dbReference type="GO" id="GO:0008270">
    <property type="term" value="F:zinc ion binding"/>
    <property type="evidence" value="ECO:0007669"/>
    <property type="project" value="InterPro"/>
</dbReference>
<feature type="region of interest" description="Disordered" evidence="5">
    <location>
        <begin position="102"/>
        <end position="126"/>
    </location>
</feature>
<dbReference type="CDD" id="cd00067">
    <property type="entry name" value="GAL4"/>
    <property type="match status" value="1"/>
</dbReference>
<evidence type="ECO:0000256" key="4">
    <source>
        <dbReference type="ARBA" id="ARBA00023242"/>
    </source>
</evidence>
<evidence type="ECO:0000256" key="5">
    <source>
        <dbReference type="SAM" id="MobiDB-lite"/>
    </source>
</evidence>
<keyword evidence="3" id="KW-0804">Transcription</keyword>
<evidence type="ECO:0000259" key="6">
    <source>
        <dbReference type="PROSITE" id="PS50048"/>
    </source>
</evidence>
<dbReference type="PROSITE" id="PS00463">
    <property type="entry name" value="ZN2_CY6_FUNGAL_1"/>
    <property type="match status" value="1"/>
</dbReference>
<dbReference type="STRING" id="1429867.A0A0G4PJ02"/>
<keyword evidence="1" id="KW-0805">Transcription regulation</keyword>
<evidence type="ECO:0000313" key="8">
    <source>
        <dbReference type="Proteomes" id="UP000053732"/>
    </source>
</evidence>
<evidence type="ECO:0000256" key="3">
    <source>
        <dbReference type="ARBA" id="ARBA00023163"/>
    </source>
</evidence>
<dbReference type="AlphaFoldDB" id="A0A0G4PJ02"/>
<dbReference type="Proteomes" id="UP000053732">
    <property type="component" value="Unassembled WGS sequence"/>
</dbReference>
<proteinExistence type="predicted"/>
<name>A0A0G4PJ02_PENC3</name>